<evidence type="ECO:0000256" key="2">
    <source>
        <dbReference type="ARBA" id="ARBA00022898"/>
    </source>
</evidence>
<evidence type="ECO:0000256" key="1">
    <source>
        <dbReference type="ARBA" id="ARBA00001933"/>
    </source>
</evidence>
<feature type="transmembrane region" description="Helical" evidence="3">
    <location>
        <begin position="626"/>
        <end position="642"/>
    </location>
</feature>
<dbReference type="Proteomes" id="UP000751190">
    <property type="component" value="Unassembled WGS sequence"/>
</dbReference>
<dbReference type="InterPro" id="IPR029044">
    <property type="entry name" value="Nucleotide-diphossugar_trans"/>
</dbReference>
<dbReference type="SUPFAM" id="SSF53448">
    <property type="entry name" value="Nucleotide-diphospho-sugar transferases"/>
    <property type="match status" value="1"/>
</dbReference>
<dbReference type="PANTHER" id="PTHR43713:SF3">
    <property type="entry name" value="GLUTAMATE-1-SEMIALDEHYDE 2,1-AMINOMUTASE 1, CHLOROPLASTIC-RELATED"/>
    <property type="match status" value="1"/>
</dbReference>
<evidence type="ECO:0008006" key="6">
    <source>
        <dbReference type="Google" id="ProtNLM"/>
    </source>
</evidence>
<reference evidence="4" key="1">
    <citation type="submission" date="2021-05" db="EMBL/GenBank/DDBJ databases">
        <title>The genome of the haptophyte Pavlova lutheri (Diacronema luteri, Pavlovales) - a model for lipid biosynthesis in eukaryotic algae.</title>
        <authorList>
            <person name="Hulatt C.J."/>
            <person name="Posewitz M.C."/>
        </authorList>
    </citation>
    <scope>NUCLEOTIDE SEQUENCE</scope>
    <source>
        <strain evidence="4">NIVA-4/92</strain>
    </source>
</reference>
<keyword evidence="2" id="KW-0663">Pyridoxal phosphate</keyword>
<name>A0A8J5XYS2_DIALT</name>
<proteinExistence type="predicted"/>
<dbReference type="GO" id="GO:0008483">
    <property type="term" value="F:transaminase activity"/>
    <property type="evidence" value="ECO:0007669"/>
    <property type="project" value="InterPro"/>
</dbReference>
<sequence length="1290" mass="141981">MGPPKQSLLVLLGALLLGARFHHKLAWSAVLLPSVSLLVTRSVRNSLLPGMPESMPRRYAPVPPEALARDVTVVVSAKDFLSQATEQLAYMREVVPREIAMLYTYPRAVGIDEDAYRADVRAAISTFPNARLLELEPFANPFDGWKRAADIVSTKYTLFMHNDVYPLDPSRFLSELYAALEANPTYAAAAPQIYEAEGPGELVSHTINTNLHLRRRPNGVLFISHEVDATAGTKRKQEDFNEGAQADFLEDHAFLLRSSFIKSVVDPPAAYTMEYMDSQISLRCLNTTVWFTPSARVEFRIWARNVRWRDLPFFAYRRSERLARSTKAYLERKWGVEFPNTGFGAYVKYSTLRHVQLTAARAELPSAWEHQASLVAAWFEWIGFNYYRAASPGAAPAENVRMPALLQHHRAALSSGIVATRELLHIPPVTQTTANRDLERVLPIRDREKLPETRLPFEHLSLGVVRASFGGACEGAAAAELRPVSHLCGLLVERGSGSQQGARCDCWIYVAPYEFYSPLTAFIESAASLFKMAPRVAVYFSWILTMKDLHHARGEFEAVAALAVSAGADVTFAVCGEHQEACEATFDFGADARLLRWAGRLNSWSIVRPALESISGGISAQTALKWNRFLVGTLGALMILFASTLSRNCLLGIACVVCAQAVVPAGFQALLLRVLAVPGALVLMVHVPLAHHRKAALAVSVAALLAAVALALGAGASTQYAQSNVGCQLIACSLALVVLRRLRVLYLTACATAPAAAGFRLASLFVPAYSYSHKRFFEADRAPDKVVARRQQAFSALAASWKAKWPKAAEVAPFVRKHFSDLRFASANRVYPPFNKVLAEAFDPATVAQTTDGPAIIDLDGQRLLDAAGSYGVNVCGHERYKAFLQEGARAASSLGCVLGPISPLTLENIRALQRVSGKPEVSFHMSGTEAVMSAARVARFNTRKKLIVLFGGAYHGWWDGVQTAAGNERSVDDTLTLRDMDARSLQVIRARGSEIAAVLVNPLQSFHPNQAPPSDLTLVSNVRRAGESDAYKQWLHTLRDACTQAGVVLIFDEVYTGFRLAPGGAQAYFGVQADIVCYGKTLGGGLPVGAVCGPSRLMARTDPASPLRVAYVAGTFAAHPTVMATMNEFLKWVETPRTAKLYDDVHASVDAWVRATNAALEGAALPVRVASYGTVWTMLFQAPGRYHWMLQYYLRDEGVHLSWVGTGRLNFSLDWERTHFDELRAKLLAACTRMRDDGWWWHDPRGNGLIQLQLASELICASAQHITLWWWKAVFSRMYRWSSMITRTI</sequence>
<keyword evidence="3" id="KW-0812">Transmembrane</keyword>
<keyword evidence="5" id="KW-1185">Reference proteome</keyword>
<evidence type="ECO:0000256" key="3">
    <source>
        <dbReference type="SAM" id="Phobius"/>
    </source>
</evidence>
<comment type="cofactor">
    <cofactor evidence="1">
        <name>pyridoxal 5'-phosphate</name>
        <dbReference type="ChEBI" id="CHEBI:597326"/>
    </cofactor>
</comment>
<gene>
    <name evidence="4" type="ORF">KFE25_007017</name>
</gene>
<evidence type="ECO:0000313" key="4">
    <source>
        <dbReference type="EMBL" id="KAG8467965.1"/>
    </source>
</evidence>
<feature type="transmembrane region" description="Helical" evidence="3">
    <location>
        <begin position="671"/>
        <end position="689"/>
    </location>
</feature>
<organism evidence="4 5">
    <name type="scientific">Diacronema lutheri</name>
    <name type="common">Unicellular marine alga</name>
    <name type="synonym">Monochrysis lutheri</name>
    <dbReference type="NCBI Taxonomy" id="2081491"/>
    <lineage>
        <taxon>Eukaryota</taxon>
        <taxon>Haptista</taxon>
        <taxon>Haptophyta</taxon>
        <taxon>Pavlovophyceae</taxon>
        <taxon>Pavlovales</taxon>
        <taxon>Pavlovaceae</taxon>
        <taxon>Diacronema</taxon>
    </lineage>
</organism>
<evidence type="ECO:0000313" key="5">
    <source>
        <dbReference type="Proteomes" id="UP000751190"/>
    </source>
</evidence>
<dbReference type="PANTHER" id="PTHR43713">
    <property type="entry name" value="GLUTAMATE-1-SEMIALDEHYDE 2,1-AMINOMUTASE"/>
    <property type="match status" value="1"/>
</dbReference>
<dbReference type="Pfam" id="PF00202">
    <property type="entry name" value="Aminotran_3"/>
    <property type="match status" value="1"/>
</dbReference>
<comment type="caution">
    <text evidence="4">The sequence shown here is derived from an EMBL/GenBank/DDBJ whole genome shotgun (WGS) entry which is preliminary data.</text>
</comment>
<dbReference type="InterPro" id="IPR015421">
    <property type="entry name" value="PyrdxlP-dep_Trfase_major"/>
</dbReference>
<feature type="transmembrane region" description="Helical" evidence="3">
    <location>
        <begin position="696"/>
        <end position="714"/>
    </location>
</feature>
<dbReference type="InterPro" id="IPR015422">
    <property type="entry name" value="PyrdxlP-dep_Trfase_small"/>
</dbReference>
<dbReference type="Gene3D" id="3.40.640.10">
    <property type="entry name" value="Type I PLP-dependent aspartate aminotransferase-like (Major domain)"/>
    <property type="match status" value="1"/>
</dbReference>
<dbReference type="OMA" id="FEWIGFN"/>
<dbReference type="PROSITE" id="PS00600">
    <property type="entry name" value="AA_TRANSFER_CLASS_3"/>
    <property type="match status" value="1"/>
</dbReference>
<dbReference type="OrthoDB" id="200494at2759"/>
<dbReference type="InterPro" id="IPR015424">
    <property type="entry name" value="PyrdxlP-dep_Trfase"/>
</dbReference>
<dbReference type="GO" id="GO:0030170">
    <property type="term" value="F:pyridoxal phosphate binding"/>
    <property type="evidence" value="ECO:0007669"/>
    <property type="project" value="InterPro"/>
</dbReference>
<keyword evidence="3" id="KW-0472">Membrane</keyword>
<accession>A0A8J5XYS2</accession>
<keyword evidence="3" id="KW-1133">Transmembrane helix</keyword>
<dbReference type="EMBL" id="JAGTXO010000005">
    <property type="protein sequence ID" value="KAG8467965.1"/>
    <property type="molecule type" value="Genomic_DNA"/>
</dbReference>
<dbReference type="SUPFAM" id="SSF53383">
    <property type="entry name" value="PLP-dependent transferases"/>
    <property type="match status" value="1"/>
</dbReference>
<dbReference type="Gene3D" id="3.90.1150.10">
    <property type="entry name" value="Aspartate Aminotransferase, domain 1"/>
    <property type="match status" value="1"/>
</dbReference>
<feature type="transmembrane region" description="Helical" evidence="3">
    <location>
        <begin position="744"/>
        <end position="766"/>
    </location>
</feature>
<dbReference type="InterPro" id="IPR049704">
    <property type="entry name" value="Aminotrans_3_PPA_site"/>
</dbReference>
<dbReference type="InterPro" id="IPR005814">
    <property type="entry name" value="Aminotrans_3"/>
</dbReference>
<protein>
    <recommendedName>
        <fullName evidence="6">Glutamate-1-semialdehyde 2,1-aminomutase</fullName>
    </recommendedName>
</protein>